<evidence type="ECO:0000313" key="2">
    <source>
        <dbReference type="EMBL" id="GMS78420.1"/>
    </source>
</evidence>
<keyword evidence="1" id="KW-0812">Transmembrane</keyword>
<organism evidence="2 3">
    <name type="scientific">Pristionchus entomophagus</name>
    <dbReference type="NCBI Taxonomy" id="358040"/>
    <lineage>
        <taxon>Eukaryota</taxon>
        <taxon>Metazoa</taxon>
        <taxon>Ecdysozoa</taxon>
        <taxon>Nematoda</taxon>
        <taxon>Chromadorea</taxon>
        <taxon>Rhabditida</taxon>
        <taxon>Rhabditina</taxon>
        <taxon>Diplogasteromorpha</taxon>
        <taxon>Diplogasteroidea</taxon>
        <taxon>Neodiplogasteridae</taxon>
        <taxon>Pristionchus</taxon>
    </lineage>
</organism>
<accession>A0AAV5SE33</accession>
<feature type="non-terminal residue" evidence="2">
    <location>
        <position position="71"/>
    </location>
</feature>
<comment type="caution">
    <text evidence="2">The sequence shown here is derived from an EMBL/GenBank/DDBJ whole genome shotgun (WGS) entry which is preliminary data.</text>
</comment>
<gene>
    <name evidence="2" type="ORF">PENTCL1PPCAC_595</name>
</gene>
<protein>
    <submittedName>
        <fullName evidence="2">Uncharacterized protein</fullName>
    </submittedName>
</protein>
<sequence>MSDRCCFGAFPIMTGAKMLAVVLIVFAGQSIFVVEPTYYISSWYRIVSILLGVFGVISAIFVFVACEKRNP</sequence>
<name>A0AAV5SE33_9BILA</name>
<feature type="transmembrane region" description="Helical" evidence="1">
    <location>
        <begin position="46"/>
        <end position="66"/>
    </location>
</feature>
<proteinExistence type="predicted"/>
<keyword evidence="3" id="KW-1185">Reference proteome</keyword>
<keyword evidence="1" id="KW-0472">Membrane</keyword>
<reference evidence="2" key="1">
    <citation type="submission" date="2023-10" db="EMBL/GenBank/DDBJ databases">
        <title>Genome assembly of Pristionchus species.</title>
        <authorList>
            <person name="Yoshida K."/>
            <person name="Sommer R.J."/>
        </authorList>
    </citation>
    <scope>NUCLEOTIDE SEQUENCE</scope>
    <source>
        <strain evidence="2">RS0144</strain>
    </source>
</reference>
<keyword evidence="1" id="KW-1133">Transmembrane helix</keyword>
<evidence type="ECO:0000313" key="3">
    <source>
        <dbReference type="Proteomes" id="UP001432027"/>
    </source>
</evidence>
<dbReference type="AlphaFoldDB" id="A0AAV5SE33"/>
<dbReference type="EMBL" id="BTSX01000001">
    <property type="protein sequence ID" value="GMS78420.1"/>
    <property type="molecule type" value="Genomic_DNA"/>
</dbReference>
<feature type="transmembrane region" description="Helical" evidence="1">
    <location>
        <begin position="12"/>
        <end position="34"/>
    </location>
</feature>
<evidence type="ECO:0000256" key="1">
    <source>
        <dbReference type="SAM" id="Phobius"/>
    </source>
</evidence>
<dbReference type="Proteomes" id="UP001432027">
    <property type="component" value="Unassembled WGS sequence"/>
</dbReference>